<dbReference type="InterPro" id="IPR000160">
    <property type="entry name" value="GGDEF_dom"/>
</dbReference>
<dbReference type="InterPro" id="IPR042070">
    <property type="entry name" value="PucR_C-HTH_sf"/>
</dbReference>
<dbReference type="RefSeq" id="WP_079496055.1">
    <property type="nucleotide sequence ID" value="NZ_FUZT01000030.1"/>
</dbReference>
<evidence type="ECO:0000256" key="1">
    <source>
        <dbReference type="ARBA" id="ARBA00006754"/>
    </source>
</evidence>
<evidence type="ECO:0000259" key="2">
    <source>
        <dbReference type="PROSITE" id="PS50887"/>
    </source>
</evidence>
<protein>
    <submittedName>
        <fullName evidence="3">Purine catabolism regulatory protein</fullName>
    </submittedName>
</protein>
<comment type="similarity">
    <text evidence="1">Belongs to the CdaR family.</text>
</comment>
<dbReference type="InterPro" id="IPR025736">
    <property type="entry name" value="PucR_C-HTH_dom"/>
</dbReference>
<dbReference type="Proteomes" id="UP000190285">
    <property type="component" value="Unassembled WGS sequence"/>
</dbReference>
<dbReference type="STRING" id="36842.SAMN02194393_05508"/>
<dbReference type="EMBL" id="FUZT01000030">
    <property type="protein sequence ID" value="SKC92586.1"/>
    <property type="molecule type" value="Genomic_DNA"/>
</dbReference>
<dbReference type="InterPro" id="IPR051448">
    <property type="entry name" value="CdaR-like_regulators"/>
</dbReference>
<dbReference type="Pfam" id="PF17853">
    <property type="entry name" value="GGDEF_2"/>
    <property type="match status" value="1"/>
</dbReference>
<dbReference type="OrthoDB" id="143422at2"/>
<dbReference type="PANTHER" id="PTHR33744">
    <property type="entry name" value="CARBOHYDRATE DIACID REGULATOR"/>
    <property type="match status" value="1"/>
</dbReference>
<name>A0A1T5MWK1_9FIRM</name>
<sequence length="552" mass="63672">MGILLSELIKMQCFKKAKILSGKASNKSTHVSGITIIERPDIVNWIKGGELLLTSFYSIDKDLEAQKKLVKEVALNKAAALVIKTSNFLPKIDKEIVDLGNRLEFPIIEISIDTKYIDILYPVMGKLFNDQINRLNYYKDCHEKFTLLSLKMKGIEAVTKTLEELIDTPVAVFDSEFSLKAYSNEEYNRIYIDRKEMEKLINKEYLVDKLNIKLSENSDSVYTMIVEPIKVLNQIKGYLGVLEINKVLNNMDFIALEGAANTLRLEMLKDIAVNEVKLRYKGDLMDDLITGRFESLQSIYDRSNLLGWDLKRKNVVVLLRTSNSEQHSNKYKNSSEVLMSLREKIKRNINKISHYYMGSNIISTFKGDDVIILWPVEKSKDIKYTYNRVREFGNELKKNLYNKGGGILISVGVGSLAVNPTEIGKSFNEARDAVNFGYNILGKGSITFFEELGIYKLLCSYENREELKKFVPSDLMRLKKYDRDNNAELIDTFEMYLKCNLNAMKTAENLYIHYKTALYRLNRIKKIIDLDIENRESMLEMEVGLKILKMIY</sequence>
<reference evidence="3 4" key="1">
    <citation type="submission" date="2017-02" db="EMBL/GenBank/DDBJ databases">
        <authorList>
            <person name="Peterson S.W."/>
        </authorList>
    </citation>
    <scope>NUCLEOTIDE SEQUENCE [LARGE SCALE GENOMIC DNA]</scope>
    <source>
        <strain evidence="3 4">M1</strain>
    </source>
</reference>
<organism evidence="3 4">
    <name type="scientific">Maledivibacter halophilus</name>
    <dbReference type="NCBI Taxonomy" id="36842"/>
    <lineage>
        <taxon>Bacteria</taxon>
        <taxon>Bacillati</taxon>
        <taxon>Bacillota</taxon>
        <taxon>Clostridia</taxon>
        <taxon>Peptostreptococcales</taxon>
        <taxon>Caminicellaceae</taxon>
        <taxon>Maledivibacter</taxon>
    </lineage>
</organism>
<dbReference type="InterPro" id="IPR012914">
    <property type="entry name" value="PucR_dom"/>
</dbReference>
<dbReference type="InterPro" id="IPR041522">
    <property type="entry name" value="CdaR_GGDEF"/>
</dbReference>
<evidence type="ECO:0000313" key="4">
    <source>
        <dbReference type="Proteomes" id="UP000190285"/>
    </source>
</evidence>
<dbReference type="AlphaFoldDB" id="A0A1T5MWK1"/>
<proteinExistence type="inferred from homology"/>
<dbReference type="Pfam" id="PF13556">
    <property type="entry name" value="HTH_30"/>
    <property type="match status" value="1"/>
</dbReference>
<accession>A0A1T5MWK1</accession>
<dbReference type="Gene3D" id="1.10.10.2840">
    <property type="entry name" value="PucR C-terminal helix-turn-helix domain"/>
    <property type="match status" value="1"/>
</dbReference>
<gene>
    <name evidence="3" type="ORF">SAMN02194393_05508</name>
</gene>
<keyword evidence="4" id="KW-1185">Reference proteome</keyword>
<dbReference type="Pfam" id="PF07905">
    <property type="entry name" value="PucR"/>
    <property type="match status" value="1"/>
</dbReference>
<evidence type="ECO:0000313" key="3">
    <source>
        <dbReference type="EMBL" id="SKC92586.1"/>
    </source>
</evidence>
<dbReference type="PROSITE" id="PS50887">
    <property type="entry name" value="GGDEF"/>
    <property type="match status" value="1"/>
</dbReference>
<dbReference type="PANTHER" id="PTHR33744:SF1">
    <property type="entry name" value="DNA-BINDING TRANSCRIPTIONAL ACTIVATOR ADER"/>
    <property type="match status" value="1"/>
</dbReference>
<feature type="domain" description="GGDEF" evidence="2">
    <location>
        <begin position="312"/>
        <end position="451"/>
    </location>
</feature>